<protein>
    <submittedName>
        <fullName evidence="2">Uncharacterized protein</fullName>
    </submittedName>
</protein>
<evidence type="ECO:0000313" key="3">
    <source>
        <dbReference type="Proteomes" id="UP001458880"/>
    </source>
</evidence>
<gene>
    <name evidence="2" type="ORF">QE152_g31996</name>
</gene>
<dbReference type="EMBL" id="JASPKY010000455">
    <property type="protein sequence ID" value="KAK9696299.1"/>
    <property type="molecule type" value="Genomic_DNA"/>
</dbReference>
<reference evidence="2 3" key="1">
    <citation type="journal article" date="2024" name="BMC Genomics">
        <title>De novo assembly and annotation of Popillia japonica's genome with initial clues to its potential as an invasive pest.</title>
        <authorList>
            <person name="Cucini C."/>
            <person name="Boschi S."/>
            <person name="Funari R."/>
            <person name="Cardaioli E."/>
            <person name="Iannotti N."/>
            <person name="Marturano G."/>
            <person name="Paoli F."/>
            <person name="Bruttini M."/>
            <person name="Carapelli A."/>
            <person name="Frati F."/>
            <person name="Nardi F."/>
        </authorList>
    </citation>
    <scope>NUCLEOTIDE SEQUENCE [LARGE SCALE GENOMIC DNA]</scope>
    <source>
        <strain evidence="2">DMR45628</strain>
    </source>
</reference>
<evidence type="ECO:0000313" key="2">
    <source>
        <dbReference type="EMBL" id="KAK9696299.1"/>
    </source>
</evidence>
<proteinExistence type="predicted"/>
<comment type="caution">
    <text evidence="2">The sequence shown here is derived from an EMBL/GenBank/DDBJ whole genome shotgun (WGS) entry which is preliminary data.</text>
</comment>
<feature type="compositionally biased region" description="Polar residues" evidence="1">
    <location>
        <begin position="16"/>
        <end position="36"/>
    </location>
</feature>
<organism evidence="2 3">
    <name type="scientific">Popillia japonica</name>
    <name type="common">Japanese beetle</name>
    <dbReference type="NCBI Taxonomy" id="7064"/>
    <lineage>
        <taxon>Eukaryota</taxon>
        <taxon>Metazoa</taxon>
        <taxon>Ecdysozoa</taxon>
        <taxon>Arthropoda</taxon>
        <taxon>Hexapoda</taxon>
        <taxon>Insecta</taxon>
        <taxon>Pterygota</taxon>
        <taxon>Neoptera</taxon>
        <taxon>Endopterygota</taxon>
        <taxon>Coleoptera</taxon>
        <taxon>Polyphaga</taxon>
        <taxon>Scarabaeiformia</taxon>
        <taxon>Scarabaeidae</taxon>
        <taxon>Rutelinae</taxon>
        <taxon>Popillia</taxon>
    </lineage>
</organism>
<keyword evidence="3" id="KW-1185">Reference proteome</keyword>
<accession>A0AAW1J143</accession>
<evidence type="ECO:0000256" key="1">
    <source>
        <dbReference type="SAM" id="MobiDB-lite"/>
    </source>
</evidence>
<feature type="compositionally biased region" description="Basic and acidic residues" evidence="1">
    <location>
        <begin position="97"/>
        <end position="108"/>
    </location>
</feature>
<sequence>MGYCGSPERERLLPTRYQTQLPSTLYSTHTPPQSKSPLLHEIDDSSSSDDDIPLANILQGCAPPGRMQPYQAALIKLAKTANRGKAAVLTSSSCRGKLSDSAEAKRSEVPTNNLMPLLKGKGSYH</sequence>
<feature type="region of interest" description="Disordered" evidence="1">
    <location>
        <begin position="1"/>
        <end position="53"/>
    </location>
</feature>
<dbReference type="Proteomes" id="UP001458880">
    <property type="component" value="Unassembled WGS sequence"/>
</dbReference>
<name>A0AAW1J143_POPJA</name>
<dbReference type="AlphaFoldDB" id="A0AAW1J143"/>
<feature type="region of interest" description="Disordered" evidence="1">
    <location>
        <begin position="95"/>
        <end position="125"/>
    </location>
</feature>